<evidence type="ECO:0000313" key="2">
    <source>
        <dbReference type="EMBL" id="MXV49904.1"/>
    </source>
</evidence>
<organism evidence="2 3">
    <name type="scientific">Hufsiella arboris</name>
    <dbReference type="NCBI Taxonomy" id="2695275"/>
    <lineage>
        <taxon>Bacteria</taxon>
        <taxon>Pseudomonadati</taxon>
        <taxon>Bacteroidota</taxon>
        <taxon>Sphingobacteriia</taxon>
        <taxon>Sphingobacteriales</taxon>
        <taxon>Sphingobacteriaceae</taxon>
        <taxon>Hufsiella</taxon>
    </lineage>
</organism>
<dbReference type="RefSeq" id="WP_160843067.1">
    <property type="nucleotide sequence ID" value="NZ_WVHT01000001.1"/>
</dbReference>
<dbReference type="AlphaFoldDB" id="A0A7K1Y5Q1"/>
<gene>
    <name evidence="2" type="ORF">GS399_02895</name>
</gene>
<keyword evidence="2" id="KW-0255">Endonuclease</keyword>
<feature type="domain" description="HNH nuclease" evidence="1">
    <location>
        <begin position="212"/>
        <end position="266"/>
    </location>
</feature>
<accession>A0A7K1Y5Q1</accession>
<dbReference type="Pfam" id="PF13391">
    <property type="entry name" value="HNH_2"/>
    <property type="match status" value="1"/>
</dbReference>
<evidence type="ECO:0000259" key="1">
    <source>
        <dbReference type="Pfam" id="PF13391"/>
    </source>
</evidence>
<keyword evidence="2" id="KW-0540">Nuclease</keyword>
<dbReference type="EMBL" id="WVHT01000001">
    <property type="protein sequence ID" value="MXV49904.1"/>
    <property type="molecule type" value="Genomic_DNA"/>
</dbReference>
<dbReference type="InterPro" id="IPR011396">
    <property type="entry name" value="PT_DNA_restrict"/>
</dbReference>
<dbReference type="PIRSF" id="PIRSF030850">
    <property type="entry name" value="UCP030850"/>
    <property type="match status" value="1"/>
</dbReference>
<name>A0A7K1Y5Q1_9SPHI</name>
<protein>
    <submittedName>
        <fullName evidence="2">Restriction endonuclease</fullName>
    </submittedName>
</protein>
<sequence length="320" mass="36909">MQPALLDKYLHGLSKVKRAPTRYGTAPHKLVLLITITELFEKGLVSGNRICIDESLVGLFLENWKLLVRTDHQPDFKQPFWYMQNDRIGGQPFWFLTQKPGYDLDPKTSSINKIAVLTDHASLSEDLYSLMLNPVSRNTIRKFLLNTVFPESETLFDISKQTEGGYLHELEAYLLNEPKVRYRRVEPQTEEDVFVRNRMFKKLVPKVYDQTCSFTGMKLQTTFGHTLIDACHIVPFSISQDDKMSNGIALCPNMHRAFDRGLVTLDTDYRIIISQHVFEVADHAYSLKQLEGKPMHLPSSARCYPAAENVRWHRENVFKG</sequence>
<dbReference type="CDD" id="cd00085">
    <property type="entry name" value="HNHc"/>
    <property type="match status" value="1"/>
</dbReference>
<comment type="caution">
    <text evidence="2">The sequence shown here is derived from an EMBL/GenBank/DDBJ whole genome shotgun (WGS) entry which is preliminary data.</text>
</comment>
<keyword evidence="3" id="KW-1185">Reference proteome</keyword>
<evidence type="ECO:0000313" key="3">
    <source>
        <dbReference type="Proteomes" id="UP000466586"/>
    </source>
</evidence>
<dbReference type="Proteomes" id="UP000466586">
    <property type="component" value="Unassembled WGS sequence"/>
</dbReference>
<keyword evidence="2" id="KW-0378">Hydrolase</keyword>
<dbReference type="GO" id="GO:0004519">
    <property type="term" value="F:endonuclease activity"/>
    <property type="evidence" value="ECO:0007669"/>
    <property type="project" value="UniProtKB-KW"/>
</dbReference>
<dbReference type="InterPro" id="IPR003615">
    <property type="entry name" value="HNH_nuc"/>
</dbReference>
<proteinExistence type="predicted"/>
<reference evidence="2 3" key="1">
    <citation type="submission" date="2019-11" db="EMBL/GenBank/DDBJ databases">
        <title>Pedobacter sp. HMF7647 Genome sequencing and assembly.</title>
        <authorList>
            <person name="Kang H."/>
            <person name="Kim H."/>
            <person name="Joh K."/>
        </authorList>
    </citation>
    <scope>NUCLEOTIDE SEQUENCE [LARGE SCALE GENOMIC DNA]</scope>
    <source>
        <strain evidence="2 3">HMF7647</strain>
    </source>
</reference>